<accession>A0AAE4FS62</accession>
<dbReference type="AlphaFoldDB" id="A0AAE4FS62"/>
<comment type="caution">
    <text evidence="1">The sequence shown here is derived from an EMBL/GenBank/DDBJ whole genome shotgun (WGS) entry which is preliminary data.</text>
</comment>
<name>A0AAE4FS62_9CYAN</name>
<protein>
    <recommendedName>
        <fullName evidence="3">DUF2281 domain-containing protein</fullName>
    </recommendedName>
</protein>
<evidence type="ECO:0000313" key="1">
    <source>
        <dbReference type="EMBL" id="MDS3859956.1"/>
    </source>
</evidence>
<gene>
    <name evidence="1" type="ORF">RIF25_03950</name>
</gene>
<sequence length="69" mass="7959">MTQREQLLQEIEATSDEQIQIVLDFIHQLKLKSPKKSLAEFAGILSDSEAQEMLKIIKSDCRQVDPSEW</sequence>
<organism evidence="1 2">
    <name type="scientific">Pseudocalidococcus azoricus BACA0444</name>
    <dbReference type="NCBI Taxonomy" id="2918990"/>
    <lineage>
        <taxon>Bacteria</taxon>
        <taxon>Bacillati</taxon>
        <taxon>Cyanobacteriota</taxon>
        <taxon>Cyanophyceae</taxon>
        <taxon>Acaryochloridales</taxon>
        <taxon>Thermosynechococcaceae</taxon>
        <taxon>Pseudocalidococcus</taxon>
        <taxon>Pseudocalidococcus azoricus</taxon>
    </lineage>
</organism>
<dbReference type="EMBL" id="JAVMIP010000002">
    <property type="protein sequence ID" value="MDS3859956.1"/>
    <property type="molecule type" value="Genomic_DNA"/>
</dbReference>
<reference evidence="2" key="1">
    <citation type="submission" date="2023-07" db="EMBL/GenBank/DDBJ databases">
        <authorList>
            <person name="Luz R."/>
            <person name="Cordeiro R."/>
            <person name="Fonseca A."/>
            <person name="Goncalves V."/>
        </authorList>
    </citation>
    <scope>NUCLEOTIDE SEQUENCE [LARGE SCALE GENOMIC DNA]</scope>
    <source>
        <strain evidence="2">BACA0444</strain>
    </source>
</reference>
<evidence type="ECO:0008006" key="3">
    <source>
        <dbReference type="Google" id="ProtNLM"/>
    </source>
</evidence>
<evidence type="ECO:0000313" key="2">
    <source>
        <dbReference type="Proteomes" id="UP001268256"/>
    </source>
</evidence>
<dbReference type="RefSeq" id="WP_322877248.1">
    <property type="nucleotide sequence ID" value="NZ_JAVMIP010000002.1"/>
</dbReference>
<proteinExistence type="predicted"/>
<keyword evidence="2" id="KW-1185">Reference proteome</keyword>
<dbReference type="Proteomes" id="UP001268256">
    <property type="component" value="Unassembled WGS sequence"/>
</dbReference>